<evidence type="ECO:0000259" key="1">
    <source>
        <dbReference type="Pfam" id="PF06812"/>
    </source>
</evidence>
<dbReference type="PANTHER" id="PTHR37024">
    <property type="entry name" value="TYPE VI SECRETION SYSTEM DUF2094 AND IMPA-RELATED DOMAIN PROTEIN"/>
    <property type="match status" value="1"/>
</dbReference>
<accession>A0AA91ED03</accession>
<dbReference type="Proteomes" id="UP000078431">
    <property type="component" value="Unassembled WGS sequence"/>
</dbReference>
<dbReference type="RefSeq" id="WP_061554954.1">
    <property type="nucleotide sequence ID" value="NZ_LXEX01000043.1"/>
</dbReference>
<dbReference type="InterPro" id="IPR010657">
    <property type="entry name" value="ImpA_N"/>
</dbReference>
<gene>
    <name evidence="2" type="ORF">M993_02855</name>
</gene>
<dbReference type="NCBIfam" id="TIGR03362">
    <property type="entry name" value="VI_chp_7"/>
    <property type="match status" value="1"/>
</dbReference>
<evidence type="ECO:0000313" key="3">
    <source>
        <dbReference type="Proteomes" id="UP000078431"/>
    </source>
</evidence>
<protein>
    <submittedName>
        <fullName evidence="2">ImpA family protein</fullName>
    </submittedName>
</protein>
<reference evidence="2 3" key="1">
    <citation type="submission" date="2016-04" db="EMBL/GenBank/DDBJ databases">
        <title>ATOL: Assembling a taxonomically balanced genome-scale reconstruction of the evolutionary history of the Enterobacteriaceae.</title>
        <authorList>
            <person name="Plunkett G.III."/>
            <person name="Neeno-Eckwall E.C."/>
            <person name="Glasner J.D."/>
            <person name="Perna N.T."/>
        </authorList>
    </citation>
    <scope>NUCLEOTIDE SEQUENCE [LARGE SCALE GENOMIC DNA]</scope>
    <source>
        <strain evidence="2 3">ATCC 12841</strain>
    </source>
</reference>
<dbReference type="EMBL" id="LXEX01000043">
    <property type="protein sequence ID" value="OAT58320.1"/>
    <property type="molecule type" value="Genomic_DNA"/>
</dbReference>
<comment type="caution">
    <text evidence="2">The sequence shown here is derived from an EMBL/GenBank/DDBJ whole genome shotgun (WGS) entry which is preliminary data.</text>
</comment>
<organism evidence="2 3">
    <name type="scientific">Obesumbacterium proteus ATCC 12841</name>
    <dbReference type="NCBI Taxonomy" id="1354268"/>
    <lineage>
        <taxon>Bacteria</taxon>
        <taxon>Pseudomonadati</taxon>
        <taxon>Pseudomonadota</taxon>
        <taxon>Gammaproteobacteria</taxon>
        <taxon>Enterobacterales</taxon>
        <taxon>Hafniaceae</taxon>
        <taxon>Obesumbacterium</taxon>
    </lineage>
</organism>
<sequence>MTTIENTVLMEHPWRQRVLTLLPEANIVARIPDDLPEWEFIDTEIAKLGSLSHEQVDIAALQNGCLHLLESECKDMRIMVHLLRTLQHGGEPSNITLASTLLVDYVSRFWAHAWPQDSKLRHRLLLQVIKRFASSSGHFCQHADAHSRELVRSGFLQLQKLLESTDPALAGEVAPLIPQFGQVLAAKVDMPTPQIQSNSAASQTEQNVASLMPKVEIQHDSDRVWKQTLLKIAELLCESQPDDPIGYSLRRHAIWYTVKTAPLCKDGRITQLAAVSHDRVADYRTALANAGIPLWQQIETSITLAPYWFDGHFLSAQIARQLGYSTVAESIRQSVQRLLEKIPALNAMTFSDGTPFIGDDTRQWLEEKQKNTDISAGSYENVWAQYRENGLGAALKQLENQQSREQEPREQFYNQLTIAQLLMEAGMTTLSNQHFESLWRNSHGVTLAEWEPSLLSQLEEHVAERPVVTAEESAS</sequence>
<dbReference type="Pfam" id="PF16989">
    <property type="entry name" value="T6SS_VasJ"/>
    <property type="match status" value="1"/>
</dbReference>
<proteinExistence type="predicted"/>
<dbReference type="Pfam" id="PF06812">
    <property type="entry name" value="ImpA_N"/>
    <property type="match status" value="1"/>
</dbReference>
<keyword evidence="3" id="KW-1185">Reference proteome</keyword>
<dbReference type="AlphaFoldDB" id="A0AA91ED03"/>
<name>A0AA91ED03_9GAMM</name>
<feature type="domain" description="ImpA N-terminal" evidence="1">
    <location>
        <begin position="32"/>
        <end position="117"/>
    </location>
</feature>
<dbReference type="InterPro" id="IPR017739">
    <property type="entry name" value="T6SS-assoc_VCA0119"/>
</dbReference>
<dbReference type="PANTHER" id="PTHR37024:SF3">
    <property type="entry name" value="TYPE VI SECRETION SYSTEM PROTEIN TSSA"/>
    <property type="match status" value="1"/>
</dbReference>
<evidence type="ECO:0000313" key="2">
    <source>
        <dbReference type="EMBL" id="OAT58320.1"/>
    </source>
</evidence>